<sequence>MAEYSTPTEFTTSAESANHPLLSALSRWWAPAAGSQAPDAELGYESALPWTLDAPGDGLAGN</sequence>
<keyword evidence="2" id="KW-1185">Reference proteome</keyword>
<accession>A0ABU1ZCI6</accession>
<dbReference type="EMBL" id="JAVDXQ010000005">
    <property type="protein sequence ID" value="MDR7298345.1"/>
    <property type="molecule type" value="Genomic_DNA"/>
</dbReference>
<comment type="caution">
    <text evidence="1">The sequence shown here is derived from an EMBL/GenBank/DDBJ whole genome shotgun (WGS) entry which is preliminary data.</text>
</comment>
<gene>
    <name evidence="1" type="ORF">J2X16_003708</name>
</gene>
<dbReference type="Proteomes" id="UP001180536">
    <property type="component" value="Unassembled WGS sequence"/>
</dbReference>
<evidence type="ECO:0000313" key="1">
    <source>
        <dbReference type="EMBL" id="MDR7298345.1"/>
    </source>
</evidence>
<dbReference type="RefSeq" id="WP_056875191.1">
    <property type="nucleotide sequence ID" value="NZ_JAVDXQ010000005.1"/>
</dbReference>
<reference evidence="1 2" key="1">
    <citation type="submission" date="2023-07" db="EMBL/GenBank/DDBJ databases">
        <title>Sorghum-associated microbial communities from plants grown in Nebraska, USA.</title>
        <authorList>
            <person name="Schachtman D."/>
        </authorList>
    </citation>
    <scope>NUCLEOTIDE SEQUENCE [LARGE SCALE GENOMIC DNA]</scope>
    <source>
        <strain evidence="1 2">BE310</strain>
    </source>
</reference>
<proteinExistence type="predicted"/>
<protein>
    <submittedName>
        <fullName evidence="1">Uncharacterized protein</fullName>
    </submittedName>
</protein>
<evidence type="ECO:0000313" key="2">
    <source>
        <dbReference type="Proteomes" id="UP001180536"/>
    </source>
</evidence>
<name>A0ABU1ZCI6_9BURK</name>
<organism evidence="1 2">
    <name type="scientific">Pelomonas aquatica</name>
    <dbReference type="NCBI Taxonomy" id="431058"/>
    <lineage>
        <taxon>Bacteria</taxon>
        <taxon>Pseudomonadati</taxon>
        <taxon>Pseudomonadota</taxon>
        <taxon>Betaproteobacteria</taxon>
        <taxon>Burkholderiales</taxon>
        <taxon>Sphaerotilaceae</taxon>
        <taxon>Roseateles</taxon>
    </lineage>
</organism>